<accession>A0A7C4NN78</accession>
<proteinExistence type="predicted"/>
<evidence type="ECO:0000313" key="2">
    <source>
        <dbReference type="EMBL" id="HGQ65106.1"/>
    </source>
</evidence>
<dbReference type="Pfam" id="PF01986">
    <property type="entry name" value="DUF123"/>
    <property type="match status" value="1"/>
</dbReference>
<organism evidence="2">
    <name type="scientific">Ignisphaera aggregans</name>
    <dbReference type="NCBI Taxonomy" id="334771"/>
    <lineage>
        <taxon>Archaea</taxon>
        <taxon>Thermoproteota</taxon>
        <taxon>Thermoprotei</taxon>
        <taxon>Desulfurococcales</taxon>
        <taxon>Desulfurococcaceae</taxon>
        <taxon>Ignisphaera</taxon>
    </lineage>
</organism>
<gene>
    <name evidence="2" type="ORF">ENU08_07675</name>
    <name evidence="1" type="ORF">ENU41_07960</name>
</gene>
<dbReference type="EMBL" id="DTBD01000070">
    <property type="protein sequence ID" value="HGQ65106.1"/>
    <property type="molecule type" value="Genomic_DNA"/>
</dbReference>
<protein>
    <submittedName>
        <fullName evidence="2">GIY-YIG nuclease family protein</fullName>
    </submittedName>
</protein>
<name>A0A7C4NN78_9CREN</name>
<comment type="caution">
    <text evidence="2">The sequence shown here is derived from an EMBL/GenBank/DDBJ whole genome shotgun (WGS) entry which is preliminary data.</text>
</comment>
<dbReference type="PANTHER" id="PTHR37460:SF1">
    <property type="entry name" value="ENDONUCLEASE III"/>
    <property type="match status" value="1"/>
</dbReference>
<reference evidence="2" key="1">
    <citation type="journal article" date="2020" name="mSystems">
        <title>Genome- and Community-Level Interaction Insights into Carbon Utilization and Element Cycling Functions of Hydrothermarchaeota in Hydrothermal Sediment.</title>
        <authorList>
            <person name="Zhou Z."/>
            <person name="Liu Y."/>
            <person name="Xu W."/>
            <person name="Pan J."/>
            <person name="Luo Z.H."/>
            <person name="Li M."/>
        </authorList>
    </citation>
    <scope>NUCLEOTIDE SEQUENCE [LARGE SCALE GENOMIC DNA]</scope>
    <source>
        <strain evidence="2">SpSt-637</strain>
        <strain evidence="1">SpSt-667</strain>
    </source>
</reference>
<dbReference type="AlphaFoldDB" id="A0A7C4NN78"/>
<dbReference type="InterPro" id="IPR002837">
    <property type="entry name" value="DUF123"/>
</dbReference>
<dbReference type="PANTHER" id="PTHR37460">
    <property type="entry name" value="ENDONUCLEASE III"/>
    <property type="match status" value="1"/>
</dbReference>
<dbReference type="EMBL" id="DTCK01000042">
    <property type="protein sequence ID" value="HGQ36587.1"/>
    <property type="molecule type" value="Genomic_DNA"/>
</dbReference>
<dbReference type="CDD" id="cd10441">
    <property type="entry name" value="GIY-YIG_COG1833"/>
    <property type="match status" value="1"/>
</dbReference>
<evidence type="ECO:0000313" key="1">
    <source>
        <dbReference type="EMBL" id="HGQ36587.1"/>
    </source>
</evidence>
<sequence length="156" mass="17382">MKSIPTKGVYTLLLDIREDMCVEVGSLGNICLSKGLYGYVGSAKGFGGIKARIKHHLAKDKKRLWWHIDYLTSRREVIVKYVAYAETLAIDEEYVARGFSRSSCWSIAVPKFGSTDKKSSSHLFKCVCNIDSCMEDLRNIFISLGLEPHIMGAGGL</sequence>